<comment type="caution">
    <text evidence="2">The sequence shown here is derived from an EMBL/GenBank/DDBJ whole genome shotgun (WGS) entry which is preliminary data.</text>
</comment>
<feature type="region of interest" description="Disordered" evidence="1">
    <location>
        <begin position="1"/>
        <end position="21"/>
    </location>
</feature>
<dbReference type="InterPro" id="IPR010296">
    <property type="entry name" value="DUF899_thioredox"/>
</dbReference>
<accession>A0ABW1CZU6</accession>
<gene>
    <name evidence="2" type="ORF">ACFPZ3_45340</name>
</gene>
<dbReference type="EMBL" id="JBHSPA010000061">
    <property type="protein sequence ID" value="MFC5831124.1"/>
    <property type="molecule type" value="Genomic_DNA"/>
</dbReference>
<protein>
    <submittedName>
        <fullName evidence="2">DUF899 family protein</fullName>
    </submittedName>
</protein>
<proteinExistence type="predicted"/>
<dbReference type="Pfam" id="PF05988">
    <property type="entry name" value="DUF899"/>
    <property type="match status" value="1"/>
</dbReference>
<feature type="region of interest" description="Disordered" evidence="1">
    <location>
        <begin position="210"/>
        <end position="267"/>
    </location>
</feature>
<name>A0ABW1CZU6_9ACTN</name>
<sequence>MNDQPTHPDASPIGDAPKPPITGRAVFQAELDRLRIREKAHTREGDALAAARRRLPMVAVDPQTPLTGPKGPVPLIDLFDGRSQLIAYFHMWHPGRPAAQQCEGCTFNTSHVTEPAYLHSRDVSYAVLSEGSYEESSRYRDFMGYTVPWYSVPQESVDRLIAGRYFGILACYLRDGEQVYETYWTSGRGNEAMAPSYGLLDRTVYGRQEDWEDSPQGWPQRWGSKGGQFRSADGRPMAQQPRLQAGRDDDLGPLSEGSTRCACPLHN</sequence>
<evidence type="ECO:0000313" key="3">
    <source>
        <dbReference type="Proteomes" id="UP001596058"/>
    </source>
</evidence>
<reference evidence="3" key="1">
    <citation type="journal article" date="2019" name="Int. J. Syst. Evol. Microbiol.">
        <title>The Global Catalogue of Microorganisms (GCM) 10K type strain sequencing project: providing services to taxonomists for standard genome sequencing and annotation.</title>
        <authorList>
            <consortium name="The Broad Institute Genomics Platform"/>
            <consortium name="The Broad Institute Genome Sequencing Center for Infectious Disease"/>
            <person name="Wu L."/>
            <person name="Ma J."/>
        </authorList>
    </citation>
    <scope>NUCLEOTIDE SEQUENCE [LARGE SCALE GENOMIC DNA]</scope>
    <source>
        <strain evidence="3">CCUG 53903</strain>
    </source>
</reference>
<evidence type="ECO:0000313" key="2">
    <source>
        <dbReference type="EMBL" id="MFC5831124.1"/>
    </source>
</evidence>
<keyword evidence="3" id="KW-1185">Reference proteome</keyword>
<evidence type="ECO:0000256" key="1">
    <source>
        <dbReference type="SAM" id="MobiDB-lite"/>
    </source>
</evidence>
<dbReference type="Proteomes" id="UP001596058">
    <property type="component" value="Unassembled WGS sequence"/>
</dbReference>
<dbReference type="RefSeq" id="WP_379520603.1">
    <property type="nucleotide sequence ID" value="NZ_JBHSPA010000061.1"/>
</dbReference>
<organism evidence="2 3">
    <name type="scientific">Nonomuraea insulae</name>
    <dbReference type="NCBI Taxonomy" id="1616787"/>
    <lineage>
        <taxon>Bacteria</taxon>
        <taxon>Bacillati</taxon>
        <taxon>Actinomycetota</taxon>
        <taxon>Actinomycetes</taxon>
        <taxon>Streptosporangiales</taxon>
        <taxon>Streptosporangiaceae</taxon>
        <taxon>Nonomuraea</taxon>
    </lineage>
</organism>